<dbReference type="InterPro" id="IPR045617">
    <property type="entry name" value="DUF6445"/>
</dbReference>
<dbReference type="OrthoDB" id="4048724at2"/>
<name>A0A5C6QDK5_9GAMM</name>
<dbReference type="Proteomes" id="UP000321822">
    <property type="component" value="Unassembled WGS sequence"/>
</dbReference>
<organism evidence="1 2">
    <name type="scientific">Colwellia demingiae</name>
    <dbReference type="NCBI Taxonomy" id="89401"/>
    <lineage>
        <taxon>Bacteria</taxon>
        <taxon>Pseudomonadati</taxon>
        <taxon>Pseudomonadota</taxon>
        <taxon>Gammaproteobacteria</taxon>
        <taxon>Alteromonadales</taxon>
        <taxon>Colwelliaceae</taxon>
        <taxon>Colwellia</taxon>
    </lineage>
</organism>
<evidence type="ECO:0000313" key="2">
    <source>
        <dbReference type="Proteomes" id="UP000321822"/>
    </source>
</evidence>
<dbReference type="Pfam" id="PF20043">
    <property type="entry name" value="DUF6445"/>
    <property type="match status" value="1"/>
</dbReference>
<reference evidence="1 2" key="1">
    <citation type="submission" date="2019-07" db="EMBL/GenBank/DDBJ databases">
        <title>Genomes of sea-ice associated Colwellia species.</title>
        <authorList>
            <person name="Bowman J.P."/>
        </authorList>
    </citation>
    <scope>NUCLEOTIDE SEQUENCE [LARGE SCALE GENOMIC DNA]</scope>
    <source>
        <strain evidence="1 2">ACAM 459</strain>
    </source>
</reference>
<accession>A0A5C6QDK5</accession>
<evidence type="ECO:0000313" key="1">
    <source>
        <dbReference type="EMBL" id="TWX66841.1"/>
    </source>
</evidence>
<dbReference type="EMBL" id="VOLT01000007">
    <property type="protein sequence ID" value="TWX66841.1"/>
    <property type="molecule type" value="Genomic_DNA"/>
</dbReference>
<keyword evidence="2" id="KW-1185">Reference proteome</keyword>
<evidence type="ECO:0008006" key="3">
    <source>
        <dbReference type="Google" id="ProtNLM"/>
    </source>
</evidence>
<comment type="caution">
    <text evidence="1">The sequence shown here is derived from an EMBL/GenBank/DDBJ whole genome shotgun (WGS) entry which is preliminary data.</text>
</comment>
<dbReference type="RefSeq" id="WP_146789314.1">
    <property type="nucleotide sequence ID" value="NZ_VOLT01000007.1"/>
</dbReference>
<proteinExistence type="predicted"/>
<sequence length="238" mass="27089">MKHLTLNPQLTIKEISIPNTNLNAFIIDDFLVNADSVMHFAKNIAYFNPMYSDNSYYPGVRDNMPEPYVRLLQDFFQENIIPKLVGREQCNTIVHKSLISLVTCSPSQLLTEQKMPHVDSCKDNAFAFVHYLSGEELGGTSIYRYIPKDIIEFHEKDEVILDDMLNEVTSKPVEHHGYITNSTSLFEQVLKVEAKFNRLVIYQGNLLHGANLTSKESYSGDTTHGRFSITSFASISDE</sequence>
<gene>
    <name evidence="1" type="ORF">ESZ36_14900</name>
</gene>
<protein>
    <recommendedName>
        <fullName evidence="3">2OG-Fe(II) oxygenase</fullName>
    </recommendedName>
</protein>
<dbReference type="AlphaFoldDB" id="A0A5C6QDK5"/>